<dbReference type="EMBL" id="UIGY01000248">
    <property type="protein sequence ID" value="SUZ13812.1"/>
    <property type="molecule type" value="Genomic_DNA"/>
</dbReference>
<dbReference type="InterPro" id="IPR001810">
    <property type="entry name" value="F-box_dom"/>
</dbReference>
<dbReference type="AlphaFoldDB" id="A0A381LJW7"/>
<protein>
    <submittedName>
        <fullName evidence="2">Bgt-4394</fullName>
    </submittedName>
</protein>
<organism evidence="2">
    <name type="scientific">Blumeria graminis f. sp. tritici 96224</name>
    <dbReference type="NCBI Taxonomy" id="1268274"/>
    <lineage>
        <taxon>Eukaryota</taxon>
        <taxon>Fungi</taxon>
        <taxon>Dikarya</taxon>
        <taxon>Ascomycota</taxon>
        <taxon>Pezizomycotina</taxon>
        <taxon>Leotiomycetes</taxon>
        <taxon>Erysiphales</taxon>
        <taxon>Erysiphaceae</taxon>
        <taxon>Blumeria</taxon>
    </lineage>
</organism>
<accession>A0A381LJW7</accession>
<dbReference type="Gene3D" id="1.20.1280.50">
    <property type="match status" value="1"/>
</dbReference>
<dbReference type="InterPro" id="IPR036047">
    <property type="entry name" value="F-box-like_dom_sf"/>
</dbReference>
<dbReference type="Pfam" id="PF12937">
    <property type="entry name" value="F-box-like"/>
    <property type="match status" value="1"/>
</dbReference>
<sequence length="193" mass="22313">MTMNKSSFTSAKHWIQEISLESLPSEILLQILSYLDIPDLLSLSRTMHLLRSLTHDPLLHSHRLQRASLNLSRAIPTRPPLTELMARRVYITRNTRAALSLGRKFIMIKLNRQLGRRPNIERLVELGVMPEEFLEAWTSGDNKIQGRILMKKIREKERVKCFLREWIAELGRKVLNDENGDKNMKSSTNDSAG</sequence>
<gene>
    <name evidence="2" type="ORF">BGT96224V2_LOCUS6958</name>
</gene>
<evidence type="ECO:0000313" key="2">
    <source>
        <dbReference type="EMBL" id="SUZ13812.1"/>
    </source>
</evidence>
<evidence type="ECO:0000259" key="1">
    <source>
        <dbReference type="PROSITE" id="PS50181"/>
    </source>
</evidence>
<name>A0A381LJW7_BLUGR</name>
<reference evidence="2" key="1">
    <citation type="submission" date="2018-07" db="EMBL/GenBank/DDBJ databases">
        <authorList>
            <person name="Quirk P.G."/>
            <person name="Krulwich T.A."/>
        </authorList>
    </citation>
    <scope>NUCLEOTIDE SEQUENCE</scope>
    <source>
        <strain evidence="2">96224</strain>
    </source>
</reference>
<feature type="domain" description="F-box" evidence="1">
    <location>
        <begin position="17"/>
        <end position="67"/>
    </location>
</feature>
<proteinExistence type="predicted"/>
<dbReference type="PROSITE" id="PS50181">
    <property type="entry name" value="FBOX"/>
    <property type="match status" value="1"/>
</dbReference>
<dbReference type="SMART" id="SM00256">
    <property type="entry name" value="FBOX"/>
    <property type="match status" value="1"/>
</dbReference>
<dbReference type="SUPFAM" id="SSF81383">
    <property type="entry name" value="F-box domain"/>
    <property type="match status" value="1"/>
</dbReference>
<dbReference type="OrthoDB" id="3219396at2759"/>